<protein>
    <submittedName>
        <fullName evidence="2">Uncharacterized protein</fullName>
    </submittedName>
</protein>
<gene>
    <name evidence="2" type="ORF">E2562_011326</name>
</gene>
<organism evidence="2 3">
    <name type="scientific">Oryza meyeriana var. granulata</name>
    <dbReference type="NCBI Taxonomy" id="110450"/>
    <lineage>
        <taxon>Eukaryota</taxon>
        <taxon>Viridiplantae</taxon>
        <taxon>Streptophyta</taxon>
        <taxon>Embryophyta</taxon>
        <taxon>Tracheophyta</taxon>
        <taxon>Spermatophyta</taxon>
        <taxon>Magnoliopsida</taxon>
        <taxon>Liliopsida</taxon>
        <taxon>Poales</taxon>
        <taxon>Poaceae</taxon>
        <taxon>BOP clade</taxon>
        <taxon>Oryzoideae</taxon>
        <taxon>Oryzeae</taxon>
        <taxon>Oryzinae</taxon>
        <taxon>Oryza</taxon>
        <taxon>Oryza meyeriana</taxon>
    </lineage>
</organism>
<feature type="region of interest" description="Disordered" evidence="1">
    <location>
        <begin position="1"/>
        <end position="24"/>
    </location>
</feature>
<name>A0A6G1BV02_9ORYZ</name>
<comment type="caution">
    <text evidence="2">The sequence shown here is derived from an EMBL/GenBank/DDBJ whole genome shotgun (WGS) entry which is preliminary data.</text>
</comment>
<dbReference type="AlphaFoldDB" id="A0A6G1BV02"/>
<dbReference type="EMBL" id="SPHZ02000011">
    <property type="protein sequence ID" value="KAF0891938.1"/>
    <property type="molecule type" value="Genomic_DNA"/>
</dbReference>
<evidence type="ECO:0000313" key="2">
    <source>
        <dbReference type="EMBL" id="KAF0891938.1"/>
    </source>
</evidence>
<accession>A0A6G1BV02</accession>
<dbReference type="Proteomes" id="UP000479710">
    <property type="component" value="Unassembled WGS sequence"/>
</dbReference>
<reference evidence="2 3" key="1">
    <citation type="submission" date="2019-11" db="EMBL/GenBank/DDBJ databases">
        <title>Whole genome sequence of Oryza granulata.</title>
        <authorList>
            <person name="Li W."/>
        </authorList>
    </citation>
    <scope>NUCLEOTIDE SEQUENCE [LARGE SCALE GENOMIC DNA]</scope>
    <source>
        <strain evidence="3">cv. Menghai</strain>
        <tissue evidence="2">Leaf</tissue>
    </source>
</reference>
<proteinExistence type="predicted"/>
<evidence type="ECO:0000313" key="3">
    <source>
        <dbReference type="Proteomes" id="UP000479710"/>
    </source>
</evidence>
<feature type="compositionally biased region" description="Low complexity" evidence="1">
    <location>
        <begin position="1"/>
        <end position="13"/>
    </location>
</feature>
<sequence>CPRCSRGGRSSNRGGPGWKPNQRNLTLGACPGEGWWELVYGTRRSGDELQLQWVLGLQGEAEEGATRAAVLGEARVLSSTVSGGAKVEPSASMGVDEPTPAVVVELATIMEPVVVVTTVEGASEVLKAAR</sequence>
<evidence type="ECO:0000256" key="1">
    <source>
        <dbReference type="SAM" id="MobiDB-lite"/>
    </source>
</evidence>
<feature type="non-terminal residue" evidence="2">
    <location>
        <position position="1"/>
    </location>
</feature>
<keyword evidence="3" id="KW-1185">Reference proteome</keyword>